<evidence type="ECO:0000256" key="5">
    <source>
        <dbReference type="ARBA" id="ARBA00022723"/>
    </source>
</evidence>
<evidence type="ECO:0000256" key="4">
    <source>
        <dbReference type="ARBA" id="ARBA00022679"/>
    </source>
</evidence>
<dbReference type="OrthoDB" id="9812123at2"/>
<dbReference type="GO" id="GO:0016301">
    <property type="term" value="F:kinase activity"/>
    <property type="evidence" value="ECO:0007669"/>
    <property type="project" value="UniProtKB-KW"/>
</dbReference>
<dbReference type="InterPro" id="IPR015813">
    <property type="entry name" value="Pyrv/PenolPyrv_kinase-like_dom"/>
</dbReference>
<dbReference type="EC" id="2.7.1.40" evidence="3"/>
<keyword evidence="7 14" id="KW-0418">Kinase</keyword>
<keyword evidence="11 14" id="KW-0670">Pyruvate</keyword>
<evidence type="ECO:0000256" key="2">
    <source>
        <dbReference type="ARBA" id="ARBA00008663"/>
    </source>
</evidence>
<dbReference type="UniPathway" id="UPA00109">
    <property type="reaction ID" value="UER00188"/>
</dbReference>
<dbReference type="SUPFAM" id="SSF50800">
    <property type="entry name" value="PK beta-barrel domain-like"/>
    <property type="match status" value="1"/>
</dbReference>
<dbReference type="EMBL" id="SJZB01000012">
    <property type="protein sequence ID" value="TCJ18210.1"/>
    <property type="molecule type" value="Genomic_DNA"/>
</dbReference>
<dbReference type="InterPro" id="IPR011037">
    <property type="entry name" value="Pyrv_Knase-like_insert_dom_sf"/>
</dbReference>
<dbReference type="GO" id="GO:0004743">
    <property type="term" value="F:pyruvate kinase activity"/>
    <property type="evidence" value="ECO:0007669"/>
    <property type="project" value="UniProtKB-EC"/>
</dbReference>
<dbReference type="GO" id="GO:0000287">
    <property type="term" value="F:magnesium ion binding"/>
    <property type="evidence" value="ECO:0007669"/>
    <property type="project" value="InterPro"/>
</dbReference>
<evidence type="ECO:0000256" key="8">
    <source>
        <dbReference type="ARBA" id="ARBA00022840"/>
    </source>
</evidence>
<dbReference type="GO" id="GO:0030955">
    <property type="term" value="F:potassium ion binding"/>
    <property type="evidence" value="ECO:0007669"/>
    <property type="project" value="InterPro"/>
</dbReference>
<evidence type="ECO:0000256" key="3">
    <source>
        <dbReference type="ARBA" id="ARBA00012142"/>
    </source>
</evidence>
<evidence type="ECO:0000256" key="11">
    <source>
        <dbReference type="ARBA" id="ARBA00023317"/>
    </source>
</evidence>
<dbReference type="PANTHER" id="PTHR11817">
    <property type="entry name" value="PYRUVATE KINASE"/>
    <property type="match status" value="1"/>
</dbReference>
<protein>
    <recommendedName>
        <fullName evidence="3">pyruvate kinase</fullName>
        <ecNumber evidence="3">2.7.1.40</ecNumber>
    </recommendedName>
</protein>
<name>A0A4R1BLB2_9PROT</name>
<comment type="similarity">
    <text evidence="2">Belongs to the pyruvate kinase family.</text>
</comment>
<dbReference type="InterPro" id="IPR001697">
    <property type="entry name" value="Pyr_Knase"/>
</dbReference>
<keyword evidence="5" id="KW-0479">Metal-binding</keyword>
<keyword evidence="4" id="KW-0808">Transferase</keyword>
<gene>
    <name evidence="14" type="ORF">EZJ19_02975</name>
</gene>
<comment type="caution">
    <text evidence="14">The sequence shown here is derived from an EMBL/GenBank/DDBJ whole genome shotgun (WGS) entry which is preliminary data.</text>
</comment>
<evidence type="ECO:0000256" key="9">
    <source>
        <dbReference type="ARBA" id="ARBA00022842"/>
    </source>
</evidence>
<reference evidence="14 15" key="1">
    <citation type="submission" date="2019-03" db="EMBL/GenBank/DDBJ databases">
        <title>Genome sequence of Thiobacillaceae bacterium LSR1, a sulfur-oxidizing bacterium isolated from freshwater sediment.</title>
        <authorList>
            <person name="Li S."/>
        </authorList>
    </citation>
    <scope>NUCLEOTIDE SEQUENCE [LARGE SCALE GENOMIC DNA]</scope>
    <source>
        <strain evidence="14 15">LSR1</strain>
    </source>
</reference>
<keyword evidence="8" id="KW-0067">ATP-binding</keyword>
<dbReference type="Pfam" id="PF00224">
    <property type="entry name" value="PK"/>
    <property type="match status" value="2"/>
</dbReference>
<dbReference type="InterPro" id="IPR015806">
    <property type="entry name" value="Pyrv_Knase_insert_dom_sf"/>
</dbReference>
<feature type="domain" description="Pyruvate kinase barrel" evidence="13">
    <location>
        <begin position="138"/>
        <end position="213"/>
    </location>
</feature>
<dbReference type="InterPro" id="IPR040442">
    <property type="entry name" value="Pyrv_kinase-like_dom_sf"/>
</dbReference>
<evidence type="ECO:0000259" key="13">
    <source>
        <dbReference type="Pfam" id="PF00224"/>
    </source>
</evidence>
<organism evidence="14 15">
    <name type="scientific">Parasulfuritortus cantonensis</name>
    <dbReference type="NCBI Taxonomy" id="2528202"/>
    <lineage>
        <taxon>Bacteria</taxon>
        <taxon>Pseudomonadati</taxon>
        <taxon>Pseudomonadota</taxon>
        <taxon>Betaproteobacteria</taxon>
        <taxon>Nitrosomonadales</taxon>
        <taxon>Thiobacillaceae</taxon>
        <taxon>Parasulfuritortus</taxon>
    </lineage>
</organism>
<proteinExistence type="inferred from homology"/>
<evidence type="ECO:0000256" key="6">
    <source>
        <dbReference type="ARBA" id="ARBA00022741"/>
    </source>
</evidence>
<feature type="region of interest" description="Disordered" evidence="12">
    <location>
        <begin position="607"/>
        <end position="626"/>
    </location>
</feature>
<dbReference type="GO" id="GO:0005524">
    <property type="term" value="F:ATP binding"/>
    <property type="evidence" value="ECO:0007669"/>
    <property type="project" value="UniProtKB-KW"/>
</dbReference>
<keyword evidence="10" id="KW-0324">Glycolysis</keyword>
<sequence length="626" mass="67417">MSVPTTAEIAAASLRTLLELRRHALDLELGHRPKIRAVPASHRASASNLLHYLALRQHDIRTLQQQLRLLGVSRLAAAEAHTLASLDAVAGALRALAGLPAEAPGPEAEGAVAIAAGEAVLRARAEELFGPARASHASRIMVTLPSEAASQPKLLHDLLNAGLDIIRINCAHDGPEAWLAMIGNLRAAEQATGRRCKVHADLAGPKLRTGAIAPIGRLVEFKPERDSWGRVTAPARIWLTPRSRTEPASVDVDACLPVDDAVIAAANARDILDVQDSRGSQRHLRIKERFGDSWLALCFQRGYIPDGSPCELYREDKAIVQGTVGPLPEVCLPIQLRIGDKLLVTSETRPGQMARHDEAGRLLRAASIPCTLDAVFPAAEAGQAIWFDDGRLGGRILDNHDGVITVEITHASPQGSKLRAEKGINLPDTDLAIPALTEQDKADLAVLAPHIDMVGLSFVRHPADLADLQQELTRLGAGRVGTVVKIETRQAFEHLPEILLAGLRHPPLGVMVARGDLAVEIGFERLSEVQEEILWLCEAAHVPVVWATQVLETMTKRGIPSRAEVSDAALSARAECVMLNKGPYIVETTAFLSDILTRMEGHRAKRSPTMRRLAVSDLPGEAPAAD</sequence>
<evidence type="ECO:0000256" key="12">
    <source>
        <dbReference type="SAM" id="MobiDB-lite"/>
    </source>
</evidence>
<evidence type="ECO:0000313" key="15">
    <source>
        <dbReference type="Proteomes" id="UP000295443"/>
    </source>
</evidence>
<evidence type="ECO:0000256" key="10">
    <source>
        <dbReference type="ARBA" id="ARBA00023152"/>
    </source>
</evidence>
<dbReference type="NCBIfam" id="NF011314">
    <property type="entry name" value="PRK14725.1"/>
    <property type="match status" value="1"/>
</dbReference>
<dbReference type="Gene3D" id="3.20.20.60">
    <property type="entry name" value="Phosphoenolpyruvate-binding domains"/>
    <property type="match status" value="2"/>
</dbReference>
<dbReference type="Proteomes" id="UP000295443">
    <property type="component" value="Unassembled WGS sequence"/>
</dbReference>
<dbReference type="SUPFAM" id="SSF51621">
    <property type="entry name" value="Phosphoenolpyruvate/pyruvate domain"/>
    <property type="match status" value="1"/>
</dbReference>
<evidence type="ECO:0000256" key="7">
    <source>
        <dbReference type="ARBA" id="ARBA00022777"/>
    </source>
</evidence>
<keyword evidence="15" id="KW-1185">Reference proteome</keyword>
<dbReference type="RefSeq" id="WP_131444808.1">
    <property type="nucleotide sequence ID" value="NZ_SJZB01000012.1"/>
</dbReference>
<feature type="domain" description="Pyruvate kinase barrel" evidence="13">
    <location>
        <begin position="368"/>
        <end position="580"/>
    </location>
</feature>
<accession>A0A4R1BLB2</accession>
<keyword evidence="9" id="KW-0460">Magnesium</keyword>
<evidence type="ECO:0000313" key="14">
    <source>
        <dbReference type="EMBL" id="TCJ18210.1"/>
    </source>
</evidence>
<evidence type="ECO:0000256" key="1">
    <source>
        <dbReference type="ARBA" id="ARBA00004997"/>
    </source>
</evidence>
<keyword evidence="6" id="KW-0547">Nucleotide-binding</keyword>
<dbReference type="Gene3D" id="2.40.33.10">
    <property type="entry name" value="PK beta-barrel domain-like"/>
    <property type="match status" value="1"/>
</dbReference>
<comment type="pathway">
    <text evidence="1">Carbohydrate degradation; glycolysis; pyruvate from D-glyceraldehyde 3-phosphate: step 5/5.</text>
</comment>
<dbReference type="AlphaFoldDB" id="A0A4R1BLB2"/>
<dbReference type="InterPro" id="IPR015793">
    <property type="entry name" value="Pyrv_Knase_brl"/>
</dbReference>